<reference evidence="1" key="1">
    <citation type="submission" date="2019-08" db="EMBL/GenBank/DDBJ databases">
        <title>The genome of the North American firefly Photinus pyralis.</title>
        <authorList>
            <consortium name="Photinus pyralis genome working group"/>
            <person name="Fallon T.R."/>
            <person name="Sander Lower S.E."/>
            <person name="Weng J.-K."/>
        </authorList>
    </citation>
    <scope>NUCLEOTIDE SEQUENCE</scope>
    <source>
        <strain evidence="1">TRF0915ILg1</strain>
        <tissue evidence="1">Whole body</tissue>
    </source>
</reference>
<feature type="non-terminal residue" evidence="1">
    <location>
        <position position="1"/>
    </location>
</feature>
<protein>
    <submittedName>
        <fullName evidence="1">Uncharacterized protein</fullName>
    </submittedName>
</protein>
<gene>
    <name evidence="1" type="ORF">ILUMI_12223</name>
</gene>
<organism evidence="1 2">
    <name type="scientific">Ignelater luminosus</name>
    <name type="common">Cucubano</name>
    <name type="synonym">Pyrophorus luminosus</name>
    <dbReference type="NCBI Taxonomy" id="2038154"/>
    <lineage>
        <taxon>Eukaryota</taxon>
        <taxon>Metazoa</taxon>
        <taxon>Ecdysozoa</taxon>
        <taxon>Arthropoda</taxon>
        <taxon>Hexapoda</taxon>
        <taxon>Insecta</taxon>
        <taxon>Pterygota</taxon>
        <taxon>Neoptera</taxon>
        <taxon>Endopterygota</taxon>
        <taxon>Coleoptera</taxon>
        <taxon>Polyphaga</taxon>
        <taxon>Elateriformia</taxon>
        <taxon>Elateroidea</taxon>
        <taxon>Elateridae</taxon>
        <taxon>Agrypninae</taxon>
        <taxon>Pyrophorini</taxon>
        <taxon>Ignelater</taxon>
    </lineage>
</organism>
<proteinExistence type="predicted"/>
<evidence type="ECO:0000313" key="1">
    <source>
        <dbReference type="EMBL" id="KAF2893949.1"/>
    </source>
</evidence>
<name>A0A8K0CUQ5_IGNLU</name>
<dbReference type="Proteomes" id="UP000801492">
    <property type="component" value="Unassembled WGS sequence"/>
</dbReference>
<evidence type="ECO:0000313" key="2">
    <source>
        <dbReference type="Proteomes" id="UP000801492"/>
    </source>
</evidence>
<sequence length="128" mass="15568">YEAKDLNLQNWNYRCVHLNNKKLDCNKIPEQILINSRRFIFKDKIKVQQDVRLSRFLEILYPKRHRERANVGKAVDMLLKNRFGEEWIKEEQLNFYFEIFEEQITFEEQTDGAEQLCSCLEEESEPIH</sequence>
<dbReference type="OrthoDB" id="6779410at2759"/>
<comment type="caution">
    <text evidence="1">The sequence shown here is derived from an EMBL/GenBank/DDBJ whole genome shotgun (WGS) entry which is preliminary data.</text>
</comment>
<keyword evidence="2" id="KW-1185">Reference proteome</keyword>
<dbReference type="AlphaFoldDB" id="A0A8K0CUQ5"/>
<accession>A0A8K0CUQ5</accession>
<dbReference type="EMBL" id="VTPC01007524">
    <property type="protein sequence ID" value="KAF2893949.1"/>
    <property type="molecule type" value="Genomic_DNA"/>
</dbReference>